<organism evidence="3 4">
    <name type="scientific">Algoriphagus iocasae</name>
    <dbReference type="NCBI Taxonomy" id="1836499"/>
    <lineage>
        <taxon>Bacteria</taxon>
        <taxon>Pseudomonadati</taxon>
        <taxon>Bacteroidota</taxon>
        <taxon>Cytophagia</taxon>
        <taxon>Cytophagales</taxon>
        <taxon>Cyclobacteriaceae</taxon>
        <taxon>Algoriphagus</taxon>
    </lineage>
</organism>
<evidence type="ECO:0000259" key="2">
    <source>
        <dbReference type="Pfam" id="PF01182"/>
    </source>
</evidence>
<dbReference type="EMBL" id="JACIJO010000001">
    <property type="protein sequence ID" value="MBB6325752.1"/>
    <property type="molecule type" value="Genomic_DNA"/>
</dbReference>
<dbReference type="GO" id="GO:0019262">
    <property type="term" value="P:N-acetylneuraminate catabolic process"/>
    <property type="evidence" value="ECO:0007669"/>
    <property type="project" value="TreeGrafter"/>
</dbReference>
<keyword evidence="3" id="KW-0413">Isomerase</keyword>
<dbReference type="InterPro" id="IPR037171">
    <property type="entry name" value="NagB/RpiA_transferase-like"/>
</dbReference>
<evidence type="ECO:0000313" key="3">
    <source>
        <dbReference type="EMBL" id="MBB6325752.1"/>
    </source>
</evidence>
<dbReference type="GO" id="GO:0004342">
    <property type="term" value="F:glucosamine-6-phosphate deaminase activity"/>
    <property type="evidence" value="ECO:0007669"/>
    <property type="project" value="InterPro"/>
</dbReference>
<keyword evidence="1" id="KW-0378">Hydrolase</keyword>
<dbReference type="GO" id="GO:0016853">
    <property type="term" value="F:isomerase activity"/>
    <property type="evidence" value="ECO:0007669"/>
    <property type="project" value="UniProtKB-KW"/>
</dbReference>
<proteinExistence type="predicted"/>
<dbReference type="Proteomes" id="UP000588604">
    <property type="component" value="Unassembled WGS sequence"/>
</dbReference>
<dbReference type="PANTHER" id="PTHR11280">
    <property type="entry name" value="GLUCOSAMINE-6-PHOSPHATE ISOMERASE"/>
    <property type="match status" value="1"/>
</dbReference>
<dbReference type="AlphaFoldDB" id="A0A841MCG9"/>
<evidence type="ECO:0000256" key="1">
    <source>
        <dbReference type="ARBA" id="ARBA00022801"/>
    </source>
</evidence>
<dbReference type="InterPro" id="IPR004547">
    <property type="entry name" value="Glucosamine6P_isomerase"/>
</dbReference>
<dbReference type="PANTHER" id="PTHR11280:SF5">
    <property type="entry name" value="GLUCOSAMINE-6-PHOSPHATE ISOMERASE"/>
    <property type="match status" value="1"/>
</dbReference>
<protein>
    <submittedName>
        <fullName evidence="3">Galactosamine-6-phosphate isomerase</fullName>
        <ecNumber evidence="3">5.3.1.-</ecNumber>
    </submittedName>
</protein>
<dbReference type="GO" id="GO:0006043">
    <property type="term" value="P:glucosamine catabolic process"/>
    <property type="evidence" value="ECO:0007669"/>
    <property type="project" value="TreeGrafter"/>
</dbReference>
<comment type="caution">
    <text evidence="3">The sequence shown here is derived from an EMBL/GenBank/DDBJ whole genome shotgun (WGS) entry which is preliminary data.</text>
</comment>
<evidence type="ECO:0000313" key="4">
    <source>
        <dbReference type="Proteomes" id="UP000588604"/>
    </source>
</evidence>
<dbReference type="GO" id="GO:0005829">
    <property type="term" value="C:cytosol"/>
    <property type="evidence" value="ECO:0007669"/>
    <property type="project" value="TreeGrafter"/>
</dbReference>
<dbReference type="InterPro" id="IPR006148">
    <property type="entry name" value="Glc/Gal-6P_isomerase"/>
</dbReference>
<accession>A0A841MCG9</accession>
<dbReference type="Gene3D" id="3.40.50.1360">
    <property type="match status" value="1"/>
</dbReference>
<dbReference type="GO" id="GO:0005975">
    <property type="term" value="P:carbohydrate metabolic process"/>
    <property type="evidence" value="ECO:0007669"/>
    <property type="project" value="InterPro"/>
</dbReference>
<reference evidence="3 4" key="1">
    <citation type="submission" date="2020-08" db="EMBL/GenBank/DDBJ databases">
        <title>Genomic Encyclopedia of Type Strains, Phase IV (KMG-IV): sequencing the most valuable type-strain genomes for metagenomic binning, comparative biology and taxonomic classification.</title>
        <authorList>
            <person name="Goeker M."/>
        </authorList>
    </citation>
    <scope>NUCLEOTIDE SEQUENCE [LARGE SCALE GENOMIC DNA]</scope>
    <source>
        <strain evidence="3 4">DSM 102044</strain>
    </source>
</reference>
<keyword evidence="4" id="KW-1185">Reference proteome</keyword>
<dbReference type="SUPFAM" id="SSF100950">
    <property type="entry name" value="NagB/RpiA/CoA transferase-like"/>
    <property type="match status" value="1"/>
</dbReference>
<dbReference type="PROSITE" id="PS01161">
    <property type="entry name" value="GLC_GALNAC_ISOMERASE"/>
    <property type="match status" value="1"/>
</dbReference>
<dbReference type="InterPro" id="IPR018321">
    <property type="entry name" value="Glucosamine6P_isomerase_CS"/>
</dbReference>
<feature type="domain" description="Glucosamine/galactosamine-6-phosphate isomerase" evidence="2">
    <location>
        <begin position="25"/>
        <end position="221"/>
    </location>
</feature>
<dbReference type="Pfam" id="PF01182">
    <property type="entry name" value="Glucosamine_iso"/>
    <property type="match status" value="1"/>
</dbReference>
<name>A0A841MCG9_9BACT</name>
<sequence length="236" mass="26355">MKFEFCPDFESMSQKGADYVHLEVAKNPSLLFCVASGGSPAGLYKLMHQKHEKHPGFFNRMRVVKLDEWVGLPAGSDFSSEKDVQNKLLQKIEIPDERYLAFNDQAEDPEKECKRVDAALQEEGNIDICILGLGQNGHIALNEPADKLQIDCHVAKLTDQTLGSGMIEKVGVPLEYGMTLGMKAILDSKMILLFITGKGKKEAFEKLQNKEINTQLPVSFLWLHPNVHVLVDESSV</sequence>
<dbReference type="GO" id="GO:0042802">
    <property type="term" value="F:identical protein binding"/>
    <property type="evidence" value="ECO:0007669"/>
    <property type="project" value="TreeGrafter"/>
</dbReference>
<gene>
    <name evidence="3" type="ORF">FHS59_001367</name>
</gene>
<dbReference type="EC" id="5.3.1.-" evidence="3"/>
<dbReference type="GO" id="GO:0006046">
    <property type="term" value="P:N-acetylglucosamine catabolic process"/>
    <property type="evidence" value="ECO:0007669"/>
    <property type="project" value="TreeGrafter"/>
</dbReference>
<dbReference type="RefSeq" id="WP_184494253.1">
    <property type="nucleotide sequence ID" value="NZ_JACIJO010000001.1"/>
</dbReference>